<evidence type="ECO:0000313" key="3">
    <source>
        <dbReference type="EMBL" id="TNJ33695.1"/>
    </source>
</evidence>
<evidence type="ECO:0000256" key="2">
    <source>
        <dbReference type="PROSITE-ProRule" id="PRU00339"/>
    </source>
</evidence>
<dbReference type="Pfam" id="PF13181">
    <property type="entry name" value="TPR_8"/>
    <property type="match status" value="1"/>
</dbReference>
<dbReference type="InterPro" id="IPR019734">
    <property type="entry name" value="TPR_rpt"/>
</dbReference>
<dbReference type="Gene3D" id="3.40.50.300">
    <property type="entry name" value="P-loop containing nucleotide triphosphate hydrolases"/>
    <property type="match status" value="1"/>
</dbReference>
<feature type="repeat" description="TPR" evidence="2">
    <location>
        <begin position="217"/>
        <end position="250"/>
    </location>
</feature>
<dbReference type="InterPro" id="IPR027417">
    <property type="entry name" value="P-loop_NTPase"/>
</dbReference>
<feature type="repeat" description="TPR" evidence="2">
    <location>
        <begin position="115"/>
        <end position="148"/>
    </location>
</feature>
<dbReference type="InterPro" id="IPR011990">
    <property type="entry name" value="TPR-like_helical_dom_sf"/>
</dbReference>
<keyword evidence="1 3" id="KW-0808">Transferase</keyword>
<dbReference type="AlphaFoldDB" id="A0A5C4RRV7"/>
<name>A0A5C4RRV7_9GAMM</name>
<dbReference type="OrthoDB" id="9766687at2"/>
<comment type="caution">
    <text evidence="3">The sequence shown here is derived from an EMBL/GenBank/DDBJ whole genome shotgun (WGS) entry which is preliminary data.</text>
</comment>
<dbReference type="PANTHER" id="PTHR12788:SF10">
    <property type="entry name" value="PROTEIN-TYROSINE SULFOTRANSFERASE"/>
    <property type="match status" value="1"/>
</dbReference>
<dbReference type="PANTHER" id="PTHR12788">
    <property type="entry name" value="PROTEIN-TYROSINE SULFOTRANSFERASE 2"/>
    <property type="match status" value="1"/>
</dbReference>
<dbReference type="Pfam" id="PF13432">
    <property type="entry name" value="TPR_16"/>
    <property type="match status" value="3"/>
</dbReference>
<keyword evidence="2" id="KW-0802">TPR repeat</keyword>
<dbReference type="SUPFAM" id="SSF48452">
    <property type="entry name" value="TPR-like"/>
    <property type="match status" value="2"/>
</dbReference>
<keyword evidence="4" id="KW-1185">Reference proteome</keyword>
<sequence>MNPHSSPAAPGSSGGELRDVQELQRRGRFVEAEQRLQALAERQPGDPAVHRALALLAAQTARPDLARLHMATAVRLAPASGLLRCELGRLLAGEGRLAESLEHFREAAVLEPALAEAWFFLGITLVRLDRGAEAAPALRQALALAPDQVQILAPLADLEFRAGNDAAALPLWQRLVQQRPGEEDARLKLGETLTRLGRHAEARTAFREALQALPGSSGLWMALGQAEEDAGDRDQAEQAYGRALALRPGWAFPLSGLLGLHRAKSPDSRVGEAEALQRGDALSDPERALIGYSLGKVYDGRGDYARAMASWQDANAARRRETAPLDRARFAEAVERILAGFPAGALAGAATGPRDPRPVFVVGMPRSGTTLVEQIIASHPQAAGCGELPDLGLLAEALPVQPVADAARLQHDAARLLATAERHASRPAALRLVDKAPLNFFHLGLAAQLFPGARVIWCRREARDIGLSIFSENFALDSLFATDLGDIGLTVNAQHRLMRHWQATLPVPVLEVDYEALVTDIEPGIRRIIDFLGLPWDAACLDFHTSERAVQTPSRWQVRRPAHTGSIGRWRNYAPWLSPLTEALALPAGADGVIKS</sequence>
<protein>
    <submittedName>
        <fullName evidence="3">Sulfotransferase family protein</fullName>
    </submittedName>
</protein>
<organism evidence="3 4">
    <name type="scientific">Arenimonas terrae</name>
    <dbReference type="NCBI Taxonomy" id="2546226"/>
    <lineage>
        <taxon>Bacteria</taxon>
        <taxon>Pseudomonadati</taxon>
        <taxon>Pseudomonadota</taxon>
        <taxon>Gammaproteobacteria</taxon>
        <taxon>Lysobacterales</taxon>
        <taxon>Lysobacteraceae</taxon>
        <taxon>Arenimonas</taxon>
    </lineage>
</organism>
<feature type="repeat" description="TPR" evidence="2">
    <location>
        <begin position="183"/>
        <end position="216"/>
    </location>
</feature>
<evidence type="ECO:0000313" key="4">
    <source>
        <dbReference type="Proteomes" id="UP000305760"/>
    </source>
</evidence>
<dbReference type="Gene3D" id="1.25.40.10">
    <property type="entry name" value="Tetratricopeptide repeat domain"/>
    <property type="match status" value="2"/>
</dbReference>
<evidence type="ECO:0000256" key="1">
    <source>
        <dbReference type="ARBA" id="ARBA00022679"/>
    </source>
</evidence>
<dbReference type="InterPro" id="IPR026634">
    <property type="entry name" value="TPST-like"/>
</dbReference>
<dbReference type="EMBL" id="SMDR01000002">
    <property type="protein sequence ID" value="TNJ33695.1"/>
    <property type="molecule type" value="Genomic_DNA"/>
</dbReference>
<dbReference type="GO" id="GO:0008476">
    <property type="term" value="F:protein-tyrosine sulfotransferase activity"/>
    <property type="evidence" value="ECO:0007669"/>
    <property type="project" value="InterPro"/>
</dbReference>
<gene>
    <name evidence="3" type="ORF">E1B00_10145</name>
</gene>
<reference evidence="3 4" key="1">
    <citation type="submission" date="2019-03" db="EMBL/GenBank/DDBJ databases">
        <title>Arenimonas daejeonensis sp. nov., isolated from compost.</title>
        <authorList>
            <person name="Jeon C.O."/>
        </authorList>
    </citation>
    <scope>NUCLEOTIDE SEQUENCE [LARGE SCALE GENOMIC DNA]</scope>
    <source>
        <strain evidence="3 4">R29</strain>
    </source>
</reference>
<dbReference type="RefSeq" id="WP_139448363.1">
    <property type="nucleotide sequence ID" value="NZ_SMDR01000002.1"/>
</dbReference>
<dbReference type="Proteomes" id="UP000305760">
    <property type="component" value="Unassembled WGS sequence"/>
</dbReference>
<dbReference type="SUPFAM" id="SSF52540">
    <property type="entry name" value="P-loop containing nucleoside triphosphate hydrolases"/>
    <property type="match status" value="1"/>
</dbReference>
<dbReference type="PROSITE" id="PS50005">
    <property type="entry name" value="TPR"/>
    <property type="match status" value="3"/>
</dbReference>
<proteinExistence type="predicted"/>
<dbReference type="Pfam" id="PF13469">
    <property type="entry name" value="Sulfotransfer_3"/>
    <property type="match status" value="1"/>
</dbReference>
<dbReference type="SMART" id="SM00028">
    <property type="entry name" value="TPR"/>
    <property type="match status" value="6"/>
</dbReference>
<accession>A0A5C4RRV7</accession>